<evidence type="ECO:0000256" key="9">
    <source>
        <dbReference type="SAM" id="MobiDB-lite"/>
    </source>
</evidence>
<keyword evidence="6" id="KW-1015">Disulfide bond</keyword>
<feature type="region of interest" description="Disordered" evidence="9">
    <location>
        <begin position="184"/>
        <end position="204"/>
    </location>
</feature>
<dbReference type="GO" id="GO:0005576">
    <property type="term" value="C:extracellular region"/>
    <property type="evidence" value="ECO:0007669"/>
    <property type="project" value="UniProtKB-SubCell"/>
</dbReference>
<dbReference type="PANTHER" id="PTHR11438">
    <property type="entry name" value="PROENKEPHALIN"/>
    <property type="match status" value="1"/>
</dbReference>
<evidence type="ECO:0000256" key="6">
    <source>
        <dbReference type="ARBA" id="ARBA00023157"/>
    </source>
</evidence>
<sequence length="308" mass="34052">MTALRWVVVMVKLEDGLGGGRFGFDVSCREMFKKARNAPRAGHARCQRIPRAKVWTESIIRAEAMAVHARSLYLWMLALCACASPLTGADCGKECALCVVRLQRQQPASSALACSLECGGGLDSQRLRLCQDFLLGEGRSFLLDADLRTQQEGEGAILPIEDAAATPQEMDQKFNGFKKRYGGFMSRRSPTPQGDQDDAENQEEEENIRLEILKLFSTAGEHSREREGQGGEAVKRYGGFMRRAEGGEGTGSLLEAVLDRGLKKRYGGFMRRVGRPEWLVDGTKNGGVFKRAWENGSGLQKRYGGFMD</sequence>
<evidence type="ECO:0000256" key="2">
    <source>
        <dbReference type="ARBA" id="ARBA00008543"/>
    </source>
</evidence>
<dbReference type="GO" id="GO:0030425">
    <property type="term" value="C:dendrite"/>
    <property type="evidence" value="ECO:0007669"/>
    <property type="project" value="TreeGrafter"/>
</dbReference>
<organism evidence="10 11">
    <name type="scientific">Oryzias javanicus</name>
    <name type="common">Javanese ricefish</name>
    <name type="synonym">Aplocheilus javanicus</name>
    <dbReference type="NCBI Taxonomy" id="123683"/>
    <lineage>
        <taxon>Eukaryota</taxon>
        <taxon>Metazoa</taxon>
        <taxon>Chordata</taxon>
        <taxon>Craniata</taxon>
        <taxon>Vertebrata</taxon>
        <taxon>Euteleostomi</taxon>
        <taxon>Actinopterygii</taxon>
        <taxon>Neopterygii</taxon>
        <taxon>Teleostei</taxon>
        <taxon>Neoteleostei</taxon>
        <taxon>Acanthomorphata</taxon>
        <taxon>Ovalentaria</taxon>
        <taxon>Atherinomorphae</taxon>
        <taxon>Beloniformes</taxon>
        <taxon>Adrianichthyidae</taxon>
        <taxon>Oryziinae</taxon>
        <taxon>Oryzias</taxon>
    </lineage>
</organism>
<dbReference type="GO" id="GO:0031628">
    <property type="term" value="F:opioid receptor binding"/>
    <property type="evidence" value="ECO:0007669"/>
    <property type="project" value="TreeGrafter"/>
</dbReference>
<dbReference type="Proteomes" id="UP000283210">
    <property type="component" value="Chromosome 17"/>
</dbReference>
<evidence type="ECO:0000256" key="8">
    <source>
        <dbReference type="ARBA" id="ARBA00023320"/>
    </source>
</evidence>
<evidence type="ECO:0000256" key="1">
    <source>
        <dbReference type="ARBA" id="ARBA00004613"/>
    </source>
</evidence>
<dbReference type="InterPro" id="IPR006024">
    <property type="entry name" value="Opioid_neupept"/>
</dbReference>
<proteinExistence type="inferred from homology"/>
<evidence type="ECO:0000256" key="5">
    <source>
        <dbReference type="ARBA" id="ARBA00022901"/>
    </source>
</evidence>
<evidence type="ECO:0000256" key="7">
    <source>
        <dbReference type="ARBA" id="ARBA00023205"/>
    </source>
</evidence>
<reference evidence="10 11" key="2">
    <citation type="submission" date="2019-01" db="EMBL/GenBank/DDBJ databases">
        <title>A chromosome length genome reference of the Java medaka (oryzias javanicus).</title>
        <authorList>
            <person name="Herpin A."/>
            <person name="Takehana Y."/>
            <person name="Naruse K."/>
            <person name="Ansai S."/>
            <person name="Kawaguchi M."/>
        </authorList>
    </citation>
    <scope>NUCLEOTIDE SEQUENCE [LARGE SCALE GENOMIC DNA]</scope>
    <source>
        <strain evidence="10">RS831</strain>
        <tissue evidence="10">Whole body</tissue>
    </source>
</reference>
<feature type="compositionally biased region" description="Acidic residues" evidence="9">
    <location>
        <begin position="195"/>
        <end position="204"/>
    </location>
</feature>
<evidence type="ECO:0000256" key="3">
    <source>
        <dbReference type="ARBA" id="ARBA00022525"/>
    </source>
</evidence>
<comment type="similarity">
    <text evidence="2">Belongs to the opioid neuropeptide precursor family.</text>
</comment>
<evidence type="ECO:0000313" key="10">
    <source>
        <dbReference type="EMBL" id="RVE61033.1"/>
    </source>
</evidence>
<dbReference type="GO" id="GO:0007218">
    <property type="term" value="P:neuropeptide signaling pathway"/>
    <property type="evidence" value="ECO:0007669"/>
    <property type="project" value="UniProtKB-KW"/>
</dbReference>
<keyword evidence="7" id="KW-0257">Endorphin</keyword>
<evidence type="ECO:0000313" key="11">
    <source>
        <dbReference type="Proteomes" id="UP000283210"/>
    </source>
</evidence>
<protein>
    <submittedName>
        <fullName evidence="10">Uncharacterized protein</fullName>
    </submittedName>
</protein>
<evidence type="ECO:0000256" key="4">
    <source>
        <dbReference type="ARBA" id="ARBA00022685"/>
    </source>
</evidence>
<keyword evidence="4" id="KW-0165">Cleavage on pair of basic residues</keyword>
<dbReference type="PRINTS" id="PR01028">
    <property type="entry name" value="OPIOIDPRCRSR"/>
</dbReference>
<dbReference type="EMBL" id="CM012453">
    <property type="protein sequence ID" value="RVE61033.1"/>
    <property type="molecule type" value="Genomic_DNA"/>
</dbReference>
<dbReference type="PANTHER" id="PTHR11438:SF3">
    <property type="entry name" value="PROENKEPHALIN-A"/>
    <property type="match status" value="1"/>
</dbReference>
<comment type="subcellular location">
    <subcellularLocation>
        <location evidence="1">Secreted</location>
    </subcellularLocation>
</comment>
<dbReference type="Pfam" id="PF01160">
    <property type="entry name" value="Opiods_neuropep"/>
    <property type="match status" value="1"/>
</dbReference>
<dbReference type="GO" id="GO:0043679">
    <property type="term" value="C:axon terminus"/>
    <property type="evidence" value="ECO:0007669"/>
    <property type="project" value="TreeGrafter"/>
</dbReference>
<dbReference type="GO" id="GO:0043025">
    <property type="term" value="C:neuronal cell body"/>
    <property type="evidence" value="ECO:0007669"/>
    <property type="project" value="TreeGrafter"/>
</dbReference>
<reference evidence="10 11" key="1">
    <citation type="submission" date="2018-11" db="EMBL/GenBank/DDBJ databases">
        <authorList>
            <person name="Lopez-Roques C."/>
            <person name="Donnadieu C."/>
            <person name="Bouchez O."/>
            <person name="Klopp C."/>
            <person name="Cabau C."/>
            <person name="Zahm M."/>
        </authorList>
    </citation>
    <scope>NUCLEOTIDE SEQUENCE [LARGE SCALE GENOMIC DNA]</scope>
    <source>
        <strain evidence="10">RS831</strain>
        <tissue evidence="10">Whole body</tissue>
    </source>
</reference>
<dbReference type="GO" id="GO:0007268">
    <property type="term" value="P:chemical synaptic transmission"/>
    <property type="evidence" value="ECO:0007669"/>
    <property type="project" value="TreeGrafter"/>
</dbReference>
<keyword evidence="5" id="KW-0555">Opioid peptide</keyword>
<dbReference type="GO" id="GO:0007600">
    <property type="term" value="P:sensory perception"/>
    <property type="evidence" value="ECO:0007669"/>
    <property type="project" value="TreeGrafter"/>
</dbReference>
<keyword evidence="11" id="KW-1185">Reference proteome</keyword>
<keyword evidence="8" id="KW-0527">Neuropeptide</keyword>
<dbReference type="OrthoDB" id="9928775at2759"/>
<gene>
    <name evidence="10" type="ORF">OJAV_G00166810</name>
</gene>
<dbReference type="GO" id="GO:0001515">
    <property type="term" value="F:opioid peptide activity"/>
    <property type="evidence" value="ECO:0007669"/>
    <property type="project" value="UniProtKB-KW"/>
</dbReference>
<keyword evidence="3" id="KW-0964">Secreted</keyword>
<accession>A0A3S2MJU8</accession>
<name>A0A3S2MJU8_ORYJA</name>
<dbReference type="GO" id="GO:0005886">
    <property type="term" value="C:plasma membrane"/>
    <property type="evidence" value="ECO:0007669"/>
    <property type="project" value="TreeGrafter"/>
</dbReference>
<dbReference type="AlphaFoldDB" id="A0A3S2MJU8"/>